<organism evidence="4 5">
    <name type="scientific">Malassezia restricta (strain ATCC 96810 / NBRC 103918 / CBS 7877)</name>
    <name type="common">Seborrheic dermatitis infection agent</name>
    <dbReference type="NCBI Taxonomy" id="425264"/>
    <lineage>
        <taxon>Eukaryota</taxon>
        <taxon>Fungi</taxon>
        <taxon>Dikarya</taxon>
        <taxon>Basidiomycota</taxon>
        <taxon>Ustilaginomycotina</taxon>
        <taxon>Malasseziomycetes</taxon>
        <taxon>Malasseziales</taxon>
        <taxon>Malasseziaceae</taxon>
        <taxon>Malassezia</taxon>
    </lineage>
</organism>
<keyword evidence="2" id="KW-0802">TPR repeat</keyword>
<dbReference type="EMBL" id="CP033148">
    <property type="protein sequence ID" value="AYO41380.1"/>
    <property type="molecule type" value="Genomic_DNA"/>
</dbReference>
<dbReference type="AlphaFoldDB" id="A0A3G2S085"/>
<evidence type="ECO:0000313" key="4">
    <source>
        <dbReference type="EMBL" id="AYO41380.1"/>
    </source>
</evidence>
<dbReference type="GO" id="GO:0006511">
    <property type="term" value="P:ubiquitin-dependent protein catabolic process"/>
    <property type="evidence" value="ECO:0007669"/>
    <property type="project" value="TreeGrafter"/>
</dbReference>
<evidence type="ECO:0000313" key="5">
    <source>
        <dbReference type="Proteomes" id="UP000269793"/>
    </source>
</evidence>
<dbReference type="Proteomes" id="UP000269793">
    <property type="component" value="Chromosome I"/>
</dbReference>
<dbReference type="InterPro" id="IPR019734">
    <property type="entry name" value="TPR_rpt"/>
</dbReference>
<dbReference type="PANTHER" id="PTHR10758:SF1">
    <property type="entry name" value="COP9 SIGNALOSOME COMPLEX SUBUNIT 3"/>
    <property type="match status" value="1"/>
</dbReference>
<dbReference type="PANTHER" id="PTHR10758">
    <property type="entry name" value="26S PROTEASOME NON-ATPASE REGULATORY SUBUNIT 3/COP9 SIGNALOSOME COMPLEX SUBUNIT 3"/>
    <property type="match status" value="1"/>
</dbReference>
<evidence type="ECO:0000256" key="1">
    <source>
        <dbReference type="ARBA" id="ARBA00022490"/>
    </source>
</evidence>
<evidence type="ECO:0000259" key="3">
    <source>
        <dbReference type="Pfam" id="PF22788"/>
    </source>
</evidence>
<dbReference type="VEuPathDB" id="FungiDB:DNF11_0430"/>
<evidence type="ECO:0000256" key="2">
    <source>
        <dbReference type="PROSITE-ProRule" id="PRU00339"/>
    </source>
</evidence>
<gene>
    <name evidence="4" type="primary">cops3</name>
    <name evidence="4" type="ORF">DNF11_0430</name>
</gene>
<reference evidence="4 5" key="1">
    <citation type="submission" date="2018-10" db="EMBL/GenBank/DDBJ databases">
        <title>Complete genome sequence of Malassezia restricta CBS 7877.</title>
        <authorList>
            <person name="Morand S.C."/>
            <person name="Bertignac M."/>
            <person name="Iltis A."/>
            <person name="Kolder I."/>
            <person name="Pirovano W."/>
            <person name="Jourdain R."/>
            <person name="Clavaud C."/>
        </authorList>
    </citation>
    <scope>NUCLEOTIDE SEQUENCE [LARGE SCALE GENOMIC DNA]</scope>
    <source>
        <strain evidence="4 5">CBS 7877</strain>
    </source>
</reference>
<accession>A0A3G2S085</accession>
<keyword evidence="1" id="KW-0963">Cytoplasm</keyword>
<dbReference type="STRING" id="425264.A0A3G2S085"/>
<dbReference type="PROSITE" id="PS50005">
    <property type="entry name" value="TPR"/>
    <property type="match status" value="1"/>
</dbReference>
<protein>
    <submittedName>
        <fullName evidence="4">COP9 signalosome complex subunit 3</fullName>
    </submittedName>
</protein>
<keyword evidence="5" id="KW-1185">Reference proteome</keyword>
<dbReference type="InterPro" id="IPR055089">
    <property type="entry name" value="COP9_N"/>
</dbReference>
<proteinExistence type="predicted"/>
<dbReference type="OrthoDB" id="29061at2759"/>
<sequence length="465" mass="51274">MAHQDLLTTDSFLAAAERALDANSASEALKQFLPDPPSKDVDDAVLGPQSTGRTAELFSQSTPPLVPLVCFAAEIRGLNSQIDAASVISPLREVLSHPDLHSNLLHMPRLVSQLAHAVAEKASLFPGLCATDILEQLYKVLSHEYQGVTNVHAPLLSELIRTSQIQKAEHVCRGTDITKSDFTLYLPRALGFLEYLYLAGMIYLQIGAYDEALHMWETAVSLPLEPVQAHQCASLKRAILLRLLRDGSIPSAETFFPFLDAVACSNYKRECNVYFEFAQAYGAYVLDSQNLLCDLVENSKLGFEGDNTLGLVEQCLQARPKHAICSLARVYKTFPLSHLTVFLGLESHEATFYHLQELSADETIQYEVTEWDLPNHLHSIPVPDGVLSMDAGRELVHFTQPTSNAQAFHQSLALALVSETRSSTLLKNDLTNIVLSQDVMSRILSFSGGTTFATDNREDDLMADT</sequence>
<dbReference type="Pfam" id="PF22788">
    <property type="entry name" value="COP9_hel_rpt"/>
    <property type="match status" value="1"/>
</dbReference>
<feature type="domain" description="COP9 signalosome complex subunit 3 N-terminal helical repeats" evidence="3">
    <location>
        <begin position="113"/>
        <end position="251"/>
    </location>
</feature>
<name>A0A3G2S085_MALR7</name>
<feature type="repeat" description="TPR" evidence="2">
    <location>
        <begin position="193"/>
        <end position="226"/>
    </location>
</feature>
<dbReference type="GO" id="GO:0008180">
    <property type="term" value="C:COP9 signalosome"/>
    <property type="evidence" value="ECO:0007669"/>
    <property type="project" value="TreeGrafter"/>
</dbReference>
<dbReference type="InterPro" id="IPR050756">
    <property type="entry name" value="CSN3"/>
</dbReference>